<protein>
    <submittedName>
        <fullName evidence="1">Uncharacterized protein</fullName>
    </submittedName>
</protein>
<dbReference type="RefSeq" id="WP_193782284.1">
    <property type="nucleotide sequence ID" value="NZ_JADDOJ010000130.1"/>
</dbReference>
<accession>A0ABR9SLV3</accession>
<organism evidence="1 2">
    <name type="scientific">Ramlibacter aquaticus</name>
    <dbReference type="NCBI Taxonomy" id="2780094"/>
    <lineage>
        <taxon>Bacteria</taxon>
        <taxon>Pseudomonadati</taxon>
        <taxon>Pseudomonadota</taxon>
        <taxon>Betaproteobacteria</taxon>
        <taxon>Burkholderiales</taxon>
        <taxon>Comamonadaceae</taxon>
        <taxon>Ramlibacter</taxon>
    </lineage>
</organism>
<comment type="caution">
    <text evidence="1">The sequence shown here is derived from an EMBL/GenBank/DDBJ whole genome shotgun (WGS) entry which is preliminary data.</text>
</comment>
<dbReference type="Proteomes" id="UP000715965">
    <property type="component" value="Unassembled WGS sequence"/>
</dbReference>
<evidence type="ECO:0000313" key="1">
    <source>
        <dbReference type="EMBL" id="MBE7942737.1"/>
    </source>
</evidence>
<proteinExistence type="predicted"/>
<evidence type="ECO:0000313" key="2">
    <source>
        <dbReference type="Proteomes" id="UP000715965"/>
    </source>
</evidence>
<gene>
    <name evidence="1" type="ORF">IM725_19380</name>
</gene>
<name>A0ABR9SLV3_9BURK</name>
<dbReference type="EMBL" id="JADDOJ010000130">
    <property type="protein sequence ID" value="MBE7942737.1"/>
    <property type="molecule type" value="Genomic_DNA"/>
</dbReference>
<keyword evidence="2" id="KW-1185">Reference proteome</keyword>
<reference evidence="1 2" key="1">
    <citation type="submission" date="2020-10" db="EMBL/GenBank/DDBJ databases">
        <title>Draft genome of Ramlibacter aquaticus LMG 30558.</title>
        <authorList>
            <person name="Props R."/>
        </authorList>
    </citation>
    <scope>NUCLEOTIDE SEQUENCE [LARGE SCALE GENOMIC DNA]</scope>
    <source>
        <strain evidence="1 2">LMG 30558</strain>
    </source>
</reference>
<sequence length="67" mass="7803">MKTLYGDYEIETDRHGSYTIRVEGRLVRRLTALTAYPGRPRFGNRKLEVEALEDAKRYLDALSRRTG</sequence>